<dbReference type="PROSITE" id="PS51144">
    <property type="entry name" value="ALPHA_CA_2"/>
    <property type="match status" value="1"/>
</dbReference>
<evidence type="ECO:0000313" key="13">
    <source>
        <dbReference type="Proteomes" id="UP000477739"/>
    </source>
</evidence>
<dbReference type="SMART" id="SM01057">
    <property type="entry name" value="Carb_anhydrase"/>
    <property type="match status" value="1"/>
</dbReference>
<dbReference type="InterPro" id="IPR036398">
    <property type="entry name" value="CA_dom_sf"/>
</dbReference>
<dbReference type="AlphaFoldDB" id="A0A6L6IFR7"/>
<evidence type="ECO:0000256" key="5">
    <source>
        <dbReference type="ARBA" id="ARBA00014628"/>
    </source>
</evidence>
<dbReference type="GO" id="GO:0008270">
    <property type="term" value="F:zinc ion binding"/>
    <property type="evidence" value="ECO:0007669"/>
    <property type="project" value="UniProtKB-UniRule"/>
</dbReference>
<sequence length="249" mass="27434">MKICPSAITLAALCLTSLSASAAPAHWSYQGDGAPERWGEISEAFKVCQTGMSQSPVDIRQQFVREERLPPLEIRYVDSPAIFLNNGHTLQAAPDGGGVNSIQLDGYAYTLEQFHFHAPSENTVNGQHYAMEMHLVHKSLTGKLAVVAVMFEPGSPNKALEHLWKTIPATGNSVSLSSPVKINQLLPKNRAYWRFSGSLTTPPCSEKVAWIVMKSPLTLSAEQLRKFKTAMRHDNNRPTQPLNGRTIVE</sequence>
<evidence type="ECO:0000256" key="1">
    <source>
        <dbReference type="ARBA" id="ARBA00001947"/>
    </source>
</evidence>
<dbReference type="OrthoDB" id="5327615at2"/>
<dbReference type="InterPro" id="IPR041891">
    <property type="entry name" value="Alpha_CA_prokaryot-like"/>
</dbReference>
<protein>
    <recommendedName>
        <fullName evidence="5 10">Carbonic anhydrase</fullName>
        <ecNumber evidence="4 10">4.2.1.1</ecNumber>
    </recommendedName>
</protein>
<dbReference type="PROSITE" id="PS00162">
    <property type="entry name" value="ALPHA_CA_1"/>
    <property type="match status" value="1"/>
</dbReference>
<gene>
    <name evidence="12" type="ORF">GJV78_04960</name>
</gene>
<evidence type="ECO:0000256" key="10">
    <source>
        <dbReference type="RuleBase" id="RU367011"/>
    </source>
</evidence>
<dbReference type="CDD" id="cd03124">
    <property type="entry name" value="alpha_CA_prokaryotic_like"/>
    <property type="match status" value="1"/>
</dbReference>
<dbReference type="PANTHER" id="PTHR18952">
    <property type="entry name" value="CARBONIC ANHYDRASE"/>
    <property type="match status" value="1"/>
</dbReference>
<dbReference type="PANTHER" id="PTHR18952:SF265">
    <property type="entry name" value="CARBONIC ANHYDRASE"/>
    <property type="match status" value="1"/>
</dbReference>
<evidence type="ECO:0000259" key="11">
    <source>
        <dbReference type="PROSITE" id="PS51144"/>
    </source>
</evidence>
<comment type="function">
    <text evidence="2 10">Reversible hydration of carbon dioxide.</text>
</comment>
<keyword evidence="8 10" id="KW-0456">Lyase</keyword>
<dbReference type="GO" id="GO:0004089">
    <property type="term" value="F:carbonate dehydratase activity"/>
    <property type="evidence" value="ECO:0007669"/>
    <property type="project" value="UniProtKB-UniRule"/>
</dbReference>
<feature type="signal peptide" evidence="10">
    <location>
        <begin position="1"/>
        <end position="22"/>
    </location>
</feature>
<evidence type="ECO:0000313" key="12">
    <source>
        <dbReference type="EMBL" id="MTH45621.1"/>
    </source>
</evidence>
<evidence type="ECO:0000256" key="3">
    <source>
        <dbReference type="ARBA" id="ARBA00010718"/>
    </source>
</evidence>
<comment type="similarity">
    <text evidence="3 10">Belongs to the alpha-carbonic anhydrase family.</text>
</comment>
<dbReference type="Proteomes" id="UP000477739">
    <property type="component" value="Unassembled WGS sequence"/>
</dbReference>
<evidence type="ECO:0000256" key="9">
    <source>
        <dbReference type="ARBA" id="ARBA00048348"/>
    </source>
</evidence>
<feature type="domain" description="Alpha-carbonic anhydrase" evidence="11">
    <location>
        <begin position="25"/>
        <end position="249"/>
    </location>
</feature>
<comment type="caution">
    <text evidence="12">The sequence shown here is derived from an EMBL/GenBank/DDBJ whole genome shotgun (WGS) entry which is preliminary data.</text>
</comment>
<keyword evidence="10" id="KW-0732">Signal</keyword>
<comment type="catalytic activity">
    <reaction evidence="9 10">
        <text>hydrogencarbonate + H(+) = CO2 + H2O</text>
        <dbReference type="Rhea" id="RHEA:10748"/>
        <dbReference type="ChEBI" id="CHEBI:15377"/>
        <dbReference type="ChEBI" id="CHEBI:15378"/>
        <dbReference type="ChEBI" id="CHEBI:16526"/>
        <dbReference type="ChEBI" id="CHEBI:17544"/>
        <dbReference type="EC" id="4.2.1.1"/>
    </reaction>
</comment>
<dbReference type="InterPro" id="IPR018338">
    <property type="entry name" value="Carbonic_anhydrase_a-class_CS"/>
</dbReference>
<keyword evidence="7 10" id="KW-0862">Zinc</keyword>
<accession>A0A6L6IFR7</accession>
<dbReference type="InterPro" id="IPR023561">
    <property type="entry name" value="Carbonic_anhydrase_a-class"/>
</dbReference>
<evidence type="ECO:0000256" key="8">
    <source>
        <dbReference type="ARBA" id="ARBA00023239"/>
    </source>
</evidence>
<evidence type="ECO:0000256" key="2">
    <source>
        <dbReference type="ARBA" id="ARBA00002904"/>
    </source>
</evidence>
<dbReference type="Pfam" id="PF00194">
    <property type="entry name" value="Carb_anhydrase"/>
    <property type="match status" value="1"/>
</dbReference>
<keyword evidence="13" id="KW-1185">Reference proteome</keyword>
<evidence type="ECO:0000256" key="7">
    <source>
        <dbReference type="ARBA" id="ARBA00022833"/>
    </source>
</evidence>
<dbReference type="RefSeq" id="WP_155107283.1">
    <property type="nucleotide sequence ID" value="NZ_WMJZ01000005.1"/>
</dbReference>
<dbReference type="EMBL" id="WMJZ01000005">
    <property type="protein sequence ID" value="MTH45621.1"/>
    <property type="molecule type" value="Genomic_DNA"/>
</dbReference>
<evidence type="ECO:0000256" key="6">
    <source>
        <dbReference type="ARBA" id="ARBA00022723"/>
    </source>
</evidence>
<reference evidence="12 13" key="1">
    <citation type="submission" date="2019-11" db="EMBL/GenBank/DDBJ databases">
        <title>Escherichia alba sp. nov. isolated from the gut of plastic-eating superworms Zophobas atratus.</title>
        <authorList>
            <person name="Yang Y."/>
        </authorList>
    </citation>
    <scope>NUCLEOTIDE SEQUENCE [LARGE SCALE GENOMIC DNA]</scope>
    <source>
        <strain evidence="13">BIT-B35</strain>
    </source>
</reference>
<name>A0A6L6IFR7_9ENTR</name>
<keyword evidence="6 10" id="KW-0479">Metal-binding</keyword>
<dbReference type="InterPro" id="IPR001148">
    <property type="entry name" value="CA_dom"/>
</dbReference>
<organism evidence="12 13">
    <name type="scientific">Intestinirhabdus alba</name>
    <dbReference type="NCBI Taxonomy" id="2899544"/>
    <lineage>
        <taxon>Bacteria</taxon>
        <taxon>Pseudomonadati</taxon>
        <taxon>Pseudomonadota</taxon>
        <taxon>Gammaproteobacteria</taxon>
        <taxon>Enterobacterales</taxon>
        <taxon>Enterobacteriaceae</taxon>
        <taxon>Intestinirhabdus</taxon>
    </lineage>
</organism>
<comment type="cofactor">
    <cofactor evidence="1 10">
        <name>Zn(2+)</name>
        <dbReference type="ChEBI" id="CHEBI:29105"/>
    </cofactor>
</comment>
<dbReference type="Gene3D" id="3.10.200.10">
    <property type="entry name" value="Alpha carbonic anhydrase"/>
    <property type="match status" value="1"/>
</dbReference>
<evidence type="ECO:0000256" key="4">
    <source>
        <dbReference type="ARBA" id="ARBA00012925"/>
    </source>
</evidence>
<feature type="chain" id="PRO_5027142696" description="Carbonic anhydrase" evidence="10">
    <location>
        <begin position="23"/>
        <end position="249"/>
    </location>
</feature>
<proteinExistence type="inferred from homology"/>
<dbReference type="SUPFAM" id="SSF51069">
    <property type="entry name" value="Carbonic anhydrase"/>
    <property type="match status" value="1"/>
</dbReference>
<dbReference type="EC" id="4.2.1.1" evidence="4 10"/>